<reference evidence="2" key="1">
    <citation type="submission" date="2022-10" db="EMBL/GenBank/DDBJ databases">
        <title>Genome assembly of Pristionchus species.</title>
        <authorList>
            <person name="Yoshida K."/>
            <person name="Sommer R.J."/>
        </authorList>
    </citation>
    <scope>NUCLEOTIDE SEQUENCE [LARGE SCALE GENOMIC DNA]</scope>
    <source>
        <strain evidence="2">RS5460</strain>
    </source>
</reference>
<dbReference type="Proteomes" id="UP001328107">
    <property type="component" value="Unassembled WGS sequence"/>
</dbReference>
<name>A0AAN5I8N6_9BILA</name>
<dbReference type="AlphaFoldDB" id="A0AAN5I8N6"/>
<organism evidence="1 2">
    <name type="scientific">Pristionchus mayeri</name>
    <dbReference type="NCBI Taxonomy" id="1317129"/>
    <lineage>
        <taxon>Eukaryota</taxon>
        <taxon>Metazoa</taxon>
        <taxon>Ecdysozoa</taxon>
        <taxon>Nematoda</taxon>
        <taxon>Chromadorea</taxon>
        <taxon>Rhabditida</taxon>
        <taxon>Rhabditina</taxon>
        <taxon>Diplogasteromorpha</taxon>
        <taxon>Diplogasteroidea</taxon>
        <taxon>Neodiplogasteridae</taxon>
        <taxon>Pristionchus</taxon>
    </lineage>
</organism>
<evidence type="ECO:0000313" key="1">
    <source>
        <dbReference type="EMBL" id="GMR55574.1"/>
    </source>
</evidence>
<proteinExistence type="predicted"/>
<sequence>LAIYLSGSIAFNISHVHLSGLQKALGDASLVIKVARTPRYGYVEKSDSRRTNATSCEFENDSPLVKHLQGKGGKDDDVIFFVQPEAIQT</sequence>
<comment type="caution">
    <text evidence="1">The sequence shown here is derived from an EMBL/GenBank/DDBJ whole genome shotgun (WGS) entry which is preliminary data.</text>
</comment>
<keyword evidence="2" id="KW-1185">Reference proteome</keyword>
<protein>
    <submittedName>
        <fullName evidence="1">Uncharacterized protein</fullName>
    </submittedName>
</protein>
<gene>
    <name evidence="1" type="ORF">PMAYCL1PPCAC_25769</name>
</gene>
<dbReference type="EMBL" id="BTRK01000005">
    <property type="protein sequence ID" value="GMR55574.1"/>
    <property type="molecule type" value="Genomic_DNA"/>
</dbReference>
<evidence type="ECO:0000313" key="2">
    <source>
        <dbReference type="Proteomes" id="UP001328107"/>
    </source>
</evidence>
<feature type="non-terminal residue" evidence="1">
    <location>
        <position position="1"/>
    </location>
</feature>
<accession>A0AAN5I8N6</accession>